<reference evidence="12 13" key="1">
    <citation type="journal article" date="2019" name="Nat. Ecol. Evol.">
        <title>Megaphylogeny resolves global patterns of mushroom evolution.</title>
        <authorList>
            <person name="Varga T."/>
            <person name="Krizsan K."/>
            <person name="Foldi C."/>
            <person name="Dima B."/>
            <person name="Sanchez-Garcia M."/>
            <person name="Sanchez-Ramirez S."/>
            <person name="Szollosi G.J."/>
            <person name="Szarkandi J.G."/>
            <person name="Papp V."/>
            <person name="Albert L."/>
            <person name="Andreopoulos W."/>
            <person name="Angelini C."/>
            <person name="Antonin V."/>
            <person name="Barry K.W."/>
            <person name="Bougher N.L."/>
            <person name="Buchanan P."/>
            <person name="Buyck B."/>
            <person name="Bense V."/>
            <person name="Catcheside P."/>
            <person name="Chovatia M."/>
            <person name="Cooper J."/>
            <person name="Damon W."/>
            <person name="Desjardin D."/>
            <person name="Finy P."/>
            <person name="Geml J."/>
            <person name="Haridas S."/>
            <person name="Hughes K."/>
            <person name="Justo A."/>
            <person name="Karasinski D."/>
            <person name="Kautmanova I."/>
            <person name="Kiss B."/>
            <person name="Kocsube S."/>
            <person name="Kotiranta H."/>
            <person name="LaButti K.M."/>
            <person name="Lechner B.E."/>
            <person name="Liimatainen K."/>
            <person name="Lipzen A."/>
            <person name="Lukacs Z."/>
            <person name="Mihaltcheva S."/>
            <person name="Morgado L.N."/>
            <person name="Niskanen T."/>
            <person name="Noordeloos M.E."/>
            <person name="Ohm R.A."/>
            <person name="Ortiz-Santana B."/>
            <person name="Ovrebo C."/>
            <person name="Racz N."/>
            <person name="Riley R."/>
            <person name="Savchenko A."/>
            <person name="Shiryaev A."/>
            <person name="Soop K."/>
            <person name="Spirin V."/>
            <person name="Szebenyi C."/>
            <person name="Tomsovsky M."/>
            <person name="Tulloss R.E."/>
            <person name="Uehling J."/>
            <person name="Grigoriev I.V."/>
            <person name="Vagvolgyi C."/>
            <person name="Papp T."/>
            <person name="Martin F.M."/>
            <person name="Miettinen O."/>
            <person name="Hibbett D.S."/>
            <person name="Nagy L.G."/>
        </authorList>
    </citation>
    <scope>NUCLEOTIDE SEQUENCE [LARGE SCALE GENOMIC DNA]</scope>
    <source>
        <strain evidence="12 13">CBS 309.79</strain>
    </source>
</reference>
<dbReference type="InterPro" id="IPR020846">
    <property type="entry name" value="MFS_dom"/>
</dbReference>
<dbReference type="PANTHER" id="PTHR48022:SF42">
    <property type="entry name" value="MAJOR FACILITATOR SUPERFAMILY (MFS) PROFILE DOMAIN-CONTAINING PROTEIN"/>
    <property type="match status" value="1"/>
</dbReference>
<dbReference type="GO" id="GO:0005351">
    <property type="term" value="F:carbohydrate:proton symporter activity"/>
    <property type="evidence" value="ECO:0007669"/>
    <property type="project" value="TreeGrafter"/>
</dbReference>
<evidence type="ECO:0000313" key="13">
    <source>
        <dbReference type="Proteomes" id="UP000305067"/>
    </source>
</evidence>
<evidence type="ECO:0000256" key="8">
    <source>
        <dbReference type="RuleBase" id="RU003346"/>
    </source>
</evidence>
<feature type="transmembrane region" description="Helical" evidence="10">
    <location>
        <begin position="72"/>
        <end position="92"/>
    </location>
</feature>
<protein>
    <submittedName>
        <fullName evidence="12">General substrate transporter</fullName>
    </submittedName>
</protein>
<dbReference type="FunFam" id="1.20.1250.20:FF:000026">
    <property type="entry name" value="MFS quinate transporter QutD"/>
    <property type="match status" value="1"/>
</dbReference>
<feature type="transmembrane region" description="Helical" evidence="10">
    <location>
        <begin position="363"/>
        <end position="384"/>
    </location>
</feature>
<feature type="compositionally biased region" description="Basic and acidic residues" evidence="9">
    <location>
        <begin position="542"/>
        <end position="557"/>
    </location>
</feature>
<feature type="transmembrane region" description="Helical" evidence="10">
    <location>
        <begin position="196"/>
        <end position="217"/>
    </location>
</feature>
<dbReference type="STRING" id="1884261.A0A5C3QAI1"/>
<dbReference type="InterPro" id="IPR036259">
    <property type="entry name" value="MFS_trans_sf"/>
</dbReference>
<dbReference type="Gene3D" id="1.20.1250.20">
    <property type="entry name" value="MFS general substrate transporter like domains"/>
    <property type="match status" value="1"/>
</dbReference>
<dbReference type="PROSITE" id="PS50850">
    <property type="entry name" value="MFS"/>
    <property type="match status" value="1"/>
</dbReference>
<keyword evidence="3 8" id="KW-0813">Transport</keyword>
<comment type="similarity">
    <text evidence="2 8">Belongs to the major facilitator superfamily. Sugar transporter (TC 2.A.1.1) family.</text>
</comment>
<feature type="transmembrane region" description="Helical" evidence="10">
    <location>
        <begin position="440"/>
        <end position="460"/>
    </location>
</feature>
<feature type="transmembrane region" description="Helical" evidence="10">
    <location>
        <begin position="27"/>
        <end position="52"/>
    </location>
</feature>
<keyword evidence="13" id="KW-1185">Reference proteome</keyword>
<evidence type="ECO:0000256" key="7">
    <source>
        <dbReference type="ARBA" id="ARBA00049119"/>
    </source>
</evidence>
<evidence type="ECO:0000256" key="10">
    <source>
        <dbReference type="SAM" id="Phobius"/>
    </source>
</evidence>
<dbReference type="Pfam" id="PF00083">
    <property type="entry name" value="Sugar_tr"/>
    <property type="match status" value="1"/>
</dbReference>
<name>A0A5C3QAI1_9AGAR</name>
<organism evidence="12 13">
    <name type="scientific">Pterulicium gracile</name>
    <dbReference type="NCBI Taxonomy" id="1884261"/>
    <lineage>
        <taxon>Eukaryota</taxon>
        <taxon>Fungi</taxon>
        <taxon>Dikarya</taxon>
        <taxon>Basidiomycota</taxon>
        <taxon>Agaricomycotina</taxon>
        <taxon>Agaricomycetes</taxon>
        <taxon>Agaricomycetidae</taxon>
        <taxon>Agaricales</taxon>
        <taxon>Pleurotineae</taxon>
        <taxon>Pterulaceae</taxon>
        <taxon>Pterulicium</taxon>
    </lineage>
</organism>
<comment type="catalytic activity">
    <reaction evidence="7">
        <text>myo-inositol(out) + H(+)(out) = myo-inositol(in) + H(+)(in)</text>
        <dbReference type="Rhea" id="RHEA:60364"/>
        <dbReference type="ChEBI" id="CHEBI:15378"/>
        <dbReference type="ChEBI" id="CHEBI:17268"/>
    </reaction>
</comment>
<feature type="transmembrane region" description="Helical" evidence="10">
    <location>
        <begin position="129"/>
        <end position="150"/>
    </location>
</feature>
<feature type="region of interest" description="Disordered" evidence="9">
    <location>
        <begin position="527"/>
        <end position="557"/>
    </location>
</feature>
<dbReference type="InterPro" id="IPR005828">
    <property type="entry name" value="MFS_sugar_transport-like"/>
</dbReference>
<feature type="transmembrane region" description="Helical" evidence="10">
    <location>
        <begin position="472"/>
        <end position="493"/>
    </location>
</feature>
<feature type="transmembrane region" description="Helical" evidence="10">
    <location>
        <begin position="336"/>
        <end position="354"/>
    </location>
</feature>
<feature type="transmembrane region" description="Helical" evidence="10">
    <location>
        <begin position="162"/>
        <end position="184"/>
    </location>
</feature>
<evidence type="ECO:0000256" key="3">
    <source>
        <dbReference type="ARBA" id="ARBA00022448"/>
    </source>
</evidence>
<dbReference type="PROSITE" id="PS00217">
    <property type="entry name" value="SUGAR_TRANSPORT_2"/>
    <property type="match status" value="1"/>
</dbReference>
<evidence type="ECO:0000313" key="12">
    <source>
        <dbReference type="EMBL" id="TFK99034.1"/>
    </source>
</evidence>
<sequence>MGLFSKFSSHASGTLDPPEVRNWRIHWIALVASMSALAMGYDTAVIGGTMALNSFIRDFGLNPGDSTTRNFIQSNIVSTFQAGCFFGALFSFPIAEKFGRKKTIMMAALVFLVGGTLMTAAQGSLNMIYAGRAIAGLGIGSSSLVVPVYISETAPPSIRGRLIGIFEIASQGGGMLGFWINYATDRTIPVASQTQWIVPLAIQLIPGVFLFFGMFLCPESPRWLARNRDIPAAERVITYIRGLPADHSYVQREMAEIVEQLERRRMTQLSGMSFVNRSKANVSRLLEKGTRNRLGIGMALMFLQSFIGVNIITYYAPRIFESLGVTGTSTRLFSTGFYGIAKTLGMCLFTFWVVESVGRRKGLLWGAALGCLPMWYIGGYSAVADPVTAAADALAAGTSVSRDGWGYFAIVCVYINAIIICATWQGITWTYASEIFPVDVRMLCVSLTTATTWLGSFAIARSTPYMISDLGYGAFFFFGAILSLMGVWAFFFVPETKGVTLEQMDALFARPVAKTVWRQIRKQPLDLDGKEGREEDGEDCEKDGGRISRVERTEGKE</sequence>
<dbReference type="InterPro" id="IPR050360">
    <property type="entry name" value="MFS_Sugar_Transporters"/>
</dbReference>
<keyword evidence="6 10" id="KW-0472">Membrane</keyword>
<evidence type="ECO:0000256" key="2">
    <source>
        <dbReference type="ARBA" id="ARBA00010992"/>
    </source>
</evidence>
<feature type="domain" description="Major facilitator superfamily (MFS) profile" evidence="11">
    <location>
        <begin position="28"/>
        <end position="497"/>
    </location>
</feature>
<dbReference type="InterPro" id="IPR005829">
    <property type="entry name" value="Sugar_transporter_CS"/>
</dbReference>
<dbReference type="Proteomes" id="UP000305067">
    <property type="component" value="Unassembled WGS sequence"/>
</dbReference>
<feature type="transmembrane region" description="Helical" evidence="10">
    <location>
        <begin position="294"/>
        <end position="316"/>
    </location>
</feature>
<dbReference type="EMBL" id="ML178836">
    <property type="protein sequence ID" value="TFK99034.1"/>
    <property type="molecule type" value="Genomic_DNA"/>
</dbReference>
<proteinExistence type="inferred from homology"/>
<keyword evidence="5 10" id="KW-1133">Transmembrane helix</keyword>
<comment type="subcellular location">
    <subcellularLocation>
        <location evidence="1">Membrane</location>
        <topology evidence="1">Multi-pass membrane protein</topology>
    </subcellularLocation>
</comment>
<dbReference type="GO" id="GO:0016020">
    <property type="term" value="C:membrane"/>
    <property type="evidence" value="ECO:0007669"/>
    <property type="project" value="UniProtKB-SubCell"/>
</dbReference>
<evidence type="ECO:0000256" key="5">
    <source>
        <dbReference type="ARBA" id="ARBA00022989"/>
    </source>
</evidence>
<dbReference type="OrthoDB" id="508119at2759"/>
<dbReference type="PANTHER" id="PTHR48022">
    <property type="entry name" value="PLASTIDIC GLUCOSE TRANSPORTER 4"/>
    <property type="match status" value="1"/>
</dbReference>
<evidence type="ECO:0000256" key="6">
    <source>
        <dbReference type="ARBA" id="ARBA00023136"/>
    </source>
</evidence>
<dbReference type="NCBIfam" id="TIGR00879">
    <property type="entry name" value="SP"/>
    <property type="match status" value="1"/>
</dbReference>
<dbReference type="InterPro" id="IPR003663">
    <property type="entry name" value="Sugar/inositol_transpt"/>
</dbReference>
<dbReference type="SUPFAM" id="SSF103473">
    <property type="entry name" value="MFS general substrate transporter"/>
    <property type="match status" value="1"/>
</dbReference>
<feature type="transmembrane region" description="Helical" evidence="10">
    <location>
        <begin position="104"/>
        <end position="123"/>
    </location>
</feature>
<dbReference type="PROSITE" id="PS00216">
    <property type="entry name" value="SUGAR_TRANSPORT_1"/>
    <property type="match status" value="2"/>
</dbReference>
<evidence type="ECO:0000259" key="11">
    <source>
        <dbReference type="PROSITE" id="PS50850"/>
    </source>
</evidence>
<keyword evidence="4 10" id="KW-0812">Transmembrane</keyword>
<evidence type="ECO:0000256" key="9">
    <source>
        <dbReference type="SAM" id="MobiDB-lite"/>
    </source>
</evidence>
<evidence type="ECO:0000256" key="1">
    <source>
        <dbReference type="ARBA" id="ARBA00004141"/>
    </source>
</evidence>
<evidence type="ECO:0000256" key="4">
    <source>
        <dbReference type="ARBA" id="ARBA00022692"/>
    </source>
</evidence>
<accession>A0A5C3QAI1</accession>
<gene>
    <name evidence="12" type="ORF">BDV98DRAFT_606508</name>
</gene>
<dbReference type="AlphaFoldDB" id="A0A5C3QAI1"/>
<dbReference type="PRINTS" id="PR00171">
    <property type="entry name" value="SUGRTRNSPORT"/>
</dbReference>
<feature type="transmembrane region" description="Helical" evidence="10">
    <location>
        <begin position="404"/>
        <end position="428"/>
    </location>
</feature>